<keyword evidence="1" id="KW-1133">Transmembrane helix</keyword>
<keyword evidence="3" id="KW-1185">Reference proteome</keyword>
<dbReference type="RefSeq" id="WP_197010751.1">
    <property type="nucleotide sequence ID" value="NZ_BAABES010000008.1"/>
</dbReference>
<feature type="transmembrane region" description="Helical" evidence="1">
    <location>
        <begin position="20"/>
        <end position="38"/>
    </location>
</feature>
<reference evidence="2" key="1">
    <citation type="submission" date="2020-11" db="EMBL/GenBank/DDBJ databases">
        <title>Sequencing the genomes of 1000 actinobacteria strains.</title>
        <authorList>
            <person name="Klenk H.-P."/>
        </authorList>
    </citation>
    <scope>NUCLEOTIDE SEQUENCE</scope>
    <source>
        <strain evidence="2">DSM 43175</strain>
    </source>
</reference>
<proteinExistence type="predicted"/>
<dbReference type="EMBL" id="JADOUA010000001">
    <property type="protein sequence ID" value="MBG6087962.1"/>
    <property type="molecule type" value="Genomic_DNA"/>
</dbReference>
<feature type="transmembrane region" description="Helical" evidence="1">
    <location>
        <begin position="45"/>
        <end position="64"/>
    </location>
</feature>
<evidence type="ECO:0000313" key="2">
    <source>
        <dbReference type="EMBL" id="MBG6087962.1"/>
    </source>
</evidence>
<organism evidence="2 3">
    <name type="scientific">Actinomadura viridis</name>
    <dbReference type="NCBI Taxonomy" id="58110"/>
    <lineage>
        <taxon>Bacteria</taxon>
        <taxon>Bacillati</taxon>
        <taxon>Actinomycetota</taxon>
        <taxon>Actinomycetes</taxon>
        <taxon>Streptosporangiales</taxon>
        <taxon>Thermomonosporaceae</taxon>
        <taxon>Actinomadura</taxon>
    </lineage>
</organism>
<dbReference type="AlphaFoldDB" id="A0A931GIF3"/>
<evidence type="ECO:0000256" key="1">
    <source>
        <dbReference type="SAM" id="Phobius"/>
    </source>
</evidence>
<dbReference type="Proteomes" id="UP000614047">
    <property type="component" value="Unassembled WGS sequence"/>
</dbReference>
<keyword evidence="1" id="KW-0812">Transmembrane</keyword>
<gene>
    <name evidence="2" type="ORF">IW256_002075</name>
</gene>
<evidence type="ECO:0000313" key="3">
    <source>
        <dbReference type="Proteomes" id="UP000614047"/>
    </source>
</evidence>
<name>A0A931GIF3_9ACTN</name>
<keyword evidence="1" id="KW-0472">Membrane</keyword>
<sequence length="138" mass="15127">MVTPPRPPRTTLTVRYNPPVAWAFLALGVFNFLVGLLAQGPVINLILGVLFIVLGALFLSRPYFTYTTHTRTLEVIAPIGIRRSFHGSGGDALIVEGNRIVLVRADGKRKKLPVNRWMSRAPEWDAVVEAIGPTPKAA</sequence>
<comment type="caution">
    <text evidence="2">The sequence shown here is derived from an EMBL/GenBank/DDBJ whole genome shotgun (WGS) entry which is preliminary data.</text>
</comment>
<protein>
    <submittedName>
        <fullName evidence="2">Uncharacterized protein</fullName>
    </submittedName>
</protein>
<accession>A0A931GIF3</accession>